<comment type="subcellular location">
    <subcellularLocation>
        <location evidence="1">Membrane</location>
        <topology evidence="1">Multi-pass membrane protein</topology>
    </subcellularLocation>
</comment>
<keyword evidence="3" id="KW-0812">Transmembrane</keyword>
<dbReference type="KEGG" id="alka:J0B03_02715"/>
<dbReference type="PANTHER" id="PTHR34703:SF1">
    <property type="entry name" value="ANTIPORTER SUBUNIT MNHG2-RELATED"/>
    <property type="match status" value="1"/>
</dbReference>
<feature type="transmembrane region" description="Helical" evidence="3">
    <location>
        <begin position="6"/>
        <end position="26"/>
    </location>
</feature>
<evidence type="ECO:0000256" key="3">
    <source>
        <dbReference type="SAM" id="Phobius"/>
    </source>
</evidence>
<dbReference type="EMBL" id="CP071444">
    <property type="protein sequence ID" value="QSX09640.1"/>
    <property type="molecule type" value="Genomic_DNA"/>
</dbReference>
<protein>
    <submittedName>
        <fullName evidence="4">Monovalent cation/H(+) antiporter subunit G</fullName>
    </submittedName>
</protein>
<feature type="transmembrane region" description="Helical" evidence="3">
    <location>
        <begin position="64"/>
        <end position="83"/>
    </location>
</feature>
<evidence type="ECO:0000313" key="5">
    <source>
        <dbReference type="Proteomes" id="UP000663499"/>
    </source>
</evidence>
<reference evidence="4" key="1">
    <citation type="submission" date="2021-03" db="EMBL/GenBank/DDBJ databases">
        <title>Alkalibacter marinus sp. nov., isolated from tidal flat sediment.</title>
        <authorList>
            <person name="Namirimu T."/>
            <person name="Yang J.-A."/>
            <person name="Yang S.-H."/>
            <person name="Kim Y.-J."/>
            <person name="Kwon K.K."/>
        </authorList>
    </citation>
    <scope>NUCLEOTIDE SEQUENCE</scope>
    <source>
        <strain evidence="4">ES005</strain>
    </source>
</reference>
<keyword evidence="5" id="KW-1185">Reference proteome</keyword>
<keyword evidence="3" id="KW-1133">Transmembrane helix</keyword>
<proteinExistence type="inferred from homology"/>
<dbReference type="Pfam" id="PF03334">
    <property type="entry name" value="PhaG_MnhG_YufB"/>
    <property type="match status" value="1"/>
</dbReference>
<comment type="similarity">
    <text evidence="2">Belongs to the CPA3 antiporters (TC 2.A.63) subunit G family.</text>
</comment>
<sequence length="101" mass="11305">MLILSNVMIAVALFFMAFGIIGIFRFDDFYSRILISSKVETVGFITMLLGMMLRTGWDYSTLKILLIGLMAIITNPLSTHAVARSAYISGYKTGREKKDRG</sequence>
<dbReference type="GO" id="GO:0015385">
    <property type="term" value="F:sodium:proton antiporter activity"/>
    <property type="evidence" value="ECO:0007669"/>
    <property type="project" value="TreeGrafter"/>
</dbReference>
<accession>A0A975AJI0</accession>
<feature type="transmembrane region" description="Helical" evidence="3">
    <location>
        <begin position="33"/>
        <end position="52"/>
    </location>
</feature>
<evidence type="ECO:0000313" key="4">
    <source>
        <dbReference type="EMBL" id="QSX09640.1"/>
    </source>
</evidence>
<dbReference type="AlphaFoldDB" id="A0A975AJI0"/>
<dbReference type="InterPro" id="IPR005133">
    <property type="entry name" value="PhaG_MnhG_YufB"/>
</dbReference>
<dbReference type="Proteomes" id="UP000663499">
    <property type="component" value="Chromosome"/>
</dbReference>
<name>A0A975AJI0_9FIRM</name>
<evidence type="ECO:0000256" key="2">
    <source>
        <dbReference type="ARBA" id="ARBA00008404"/>
    </source>
</evidence>
<gene>
    <name evidence="4" type="ORF">J0B03_02715</name>
</gene>
<dbReference type="PANTHER" id="PTHR34703">
    <property type="entry name" value="ANTIPORTER SUBUNIT MNHG2-RELATED"/>
    <property type="match status" value="1"/>
</dbReference>
<organism evidence="4 5">
    <name type="scientific">Alkalibacter rhizosphaerae</name>
    <dbReference type="NCBI Taxonomy" id="2815577"/>
    <lineage>
        <taxon>Bacteria</taxon>
        <taxon>Bacillati</taxon>
        <taxon>Bacillota</taxon>
        <taxon>Clostridia</taxon>
        <taxon>Eubacteriales</taxon>
        <taxon>Eubacteriaceae</taxon>
        <taxon>Alkalibacter</taxon>
    </lineage>
</organism>
<keyword evidence="3" id="KW-0472">Membrane</keyword>
<evidence type="ECO:0000256" key="1">
    <source>
        <dbReference type="ARBA" id="ARBA00004141"/>
    </source>
</evidence>
<dbReference type="NCBIfam" id="TIGR01300">
    <property type="entry name" value="CPA3_mnhG_phaG"/>
    <property type="match status" value="1"/>
</dbReference>